<sequence>MIIENFKDDKDALRAMTGELVRHMDRKDDGLPFNLALSGGGTAQKMFALWVDEYKDEIDWDAIRFFWVDERCVPPTDPDSNYGHANELLFKPLHIPADHVHRIHGEVEPGTEAMRYSRVVKEYLPRHGQLPYFDCIILGIGGDAHTASIFPDTLPLLTDSRNYAVSQHPESHQFRITMTGPLILNDSPLLVPVLGPGKKEMLEELKKGYSATNPTPAAYILSHAVEAYVYSAVFIDSFSRK</sequence>
<evidence type="ECO:0000256" key="3">
    <source>
        <dbReference type="ARBA" id="ARBA00004961"/>
    </source>
</evidence>
<dbReference type="PANTHER" id="PTHR11054">
    <property type="entry name" value="6-PHOSPHOGLUCONOLACTONASE"/>
    <property type="match status" value="1"/>
</dbReference>
<reference evidence="9 10" key="1">
    <citation type="submission" date="2020-08" db="EMBL/GenBank/DDBJ databases">
        <title>Genome public.</title>
        <authorList>
            <person name="Liu C."/>
            <person name="Sun Q."/>
        </authorList>
    </citation>
    <scope>NUCLEOTIDE SEQUENCE [LARGE SCALE GENOMIC DNA]</scope>
    <source>
        <strain evidence="9 10">NSJ-79</strain>
    </source>
</reference>
<accession>A0ABR7DUJ4</accession>
<dbReference type="SUPFAM" id="SSF100950">
    <property type="entry name" value="NagB/RpiA/CoA transferase-like"/>
    <property type="match status" value="1"/>
</dbReference>
<dbReference type="EC" id="3.1.1.31" evidence="5 7"/>
<evidence type="ECO:0000256" key="2">
    <source>
        <dbReference type="ARBA" id="ARBA00002681"/>
    </source>
</evidence>
<comment type="catalytic activity">
    <reaction evidence="1 7">
        <text>6-phospho-D-glucono-1,5-lactone + H2O = 6-phospho-D-gluconate + H(+)</text>
        <dbReference type="Rhea" id="RHEA:12556"/>
        <dbReference type="ChEBI" id="CHEBI:15377"/>
        <dbReference type="ChEBI" id="CHEBI:15378"/>
        <dbReference type="ChEBI" id="CHEBI:57955"/>
        <dbReference type="ChEBI" id="CHEBI:58759"/>
        <dbReference type="EC" id="3.1.1.31"/>
    </reaction>
</comment>
<comment type="similarity">
    <text evidence="4 7">Belongs to the glucosamine/galactosamine-6-phosphate isomerase family. 6-phosphogluconolactonase subfamily.</text>
</comment>
<dbReference type="InterPro" id="IPR039104">
    <property type="entry name" value="6PGL"/>
</dbReference>
<evidence type="ECO:0000259" key="8">
    <source>
        <dbReference type="Pfam" id="PF01182"/>
    </source>
</evidence>
<name>A0ABR7DUJ4_9BACT</name>
<comment type="function">
    <text evidence="2 7">Hydrolysis of 6-phosphogluconolactone to 6-phosphogluconate.</text>
</comment>
<evidence type="ECO:0000313" key="9">
    <source>
        <dbReference type="EMBL" id="MBC5634572.1"/>
    </source>
</evidence>
<dbReference type="PANTHER" id="PTHR11054:SF0">
    <property type="entry name" value="6-PHOSPHOGLUCONOLACTONASE"/>
    <property type="match status" value="1"/>
</dbReference>
<keyword evidence="10" id="KW-1185">Reference proteome</keyword>
<dbReference type="Gene3D" id="3.40.50.1360">
    <property type="match status" value="1"/>
</dbReference>
<dbReference type="RefSeq" id="WP_186931179.1">
    <property type="nucleotide sequence ID" value="NZ_JACOOJ010000041.1"/>
</dbReference>
<dbReference type="Proteomes" id="UP000651475">
    <property type="component" value="Unassembled WGS sequence"/>
</dbReference>
<evidence type="ECO:0000256" key="1">
    <source>
        <dbReference type="ARBA" id="ARBA00000832"/>
    </source>
</evidence>
<keyword evidence="7 9" id="KW-0378">Hydrolase</keyword>
<evidence type="ECO:0000256" key="4">
    <source>
        <dbReference type="ARBA" id="ARBA00010662"/>
    </source>
</evidence>
<proteinExistence type="inferred from homology"/>
<dbReference type="EMBL" id="JACOOJ010000041">
    <property type="protein sequence ID" value="MBC5634572.1"/>
    <property type="molecule type" value="Genomic_DNA"/>
</dbReference>
<protein>
    <recommendedName>
        <fullName evidence="6 7">6-phosphogluconolactonase</fullName>
        <shortName evidence="7">6PGL</shortName>
        <ecNumber evidence="5 7">3.1.1.31</ecNumber>
    </recommendedName>
</protein>
<evidence type="ECO:0000313" key="10">
    <source>
        <dbReference type="Proteomes" id="UP000651475"/>
    </source>
</evidence>
<dbReference type="Pfam" id="PF01182">
    <property type="entry name" value="Glucosamine_iso"/>
    <property type="match status" value="1"/>
</dbReference>
<dbReference type="InterPro" id="IPR006148">
    <property type="entry name" value="Glc/Gal-6P_isomerase"/>
</dbReference>
<dbReference type="GO" id="GO:0017057">
    <property type="term" value="F:6-phosphogluconolactonase activity"/>
    <property type="evidence" value="ECO:0007669"/>
    <property type="project" value="UniProtKB-EC"/>
</dbReference>
<comment type="caution">
    <text evidence="9">The sequence shown here is derived from an EMBL/GenBank/DDBJ whole genome shotgun (WGS) entry which is preliminary data.</text>
</comment>
<comment type="pathway">
    <text evidence="3 7">Carbohydrate degradation; pentose phosphate pathway; D-ribulose 5-phosphate from D-glucose 6-phosphate (oxidative stage): step 2/3.</text>
</comment>
<evidence type="ECO:0000256" key="6">
    <source>
        <dbReference type="ARBA" id="ARBA00020337"/>
    </source>
</evidence>
<organism evidence="9 10">
    <name type="scientific">Parabacteroides hominis</name>
    <dbReference type="NCBI Taxonomy" id="2763057"/>
    <lineage>
        <taxon>Bacteria</taxon>
        <taxon>Pseudomonadati</taxon>
        <taxon>Bacteroidota</taxon>
        <taxon>Bacteroidia</taxon>
        <taxon>Bacteroidales</taxon>
        <taxon>Tannerellaceae</taxon>
        <taxon>Parabacteroides</taxon>
    </lineage>
</organism>
<dbReference type="InterPro" id="IPR005900">
    <property type="entry name" value="6-phosphogluconolactonase_DevB"/>
</dbReference>
<evidence type="ECO:0000256" key="5">
    <source>
        <dbReference type="ARBA" id="ARBA00013198"/>
    </source>
</evidence>
<feature type="domain" description="Glucosamine/galactosamine-6-phosphate isomerase" evidence="8">
    <location>
        <begin position="10"/>
        <end position="223"/>
    </location>
</feature>
<dbReference type="InterPro" id="IPR037171">
    <property type="entry name" value="NagB/RpiA_transferase-like"/>
</dbReference>
<dbReference type="CDD" id="cd01400">
    <property type="entry name" value="6PGL"/>
    <property type="match status" value="1"/>
</dbReference>
<dbReference type="NCBIfam" id="TIGR01198">
    <property type="entry name" value="pgl"/>
    <property type="match status" value="1"/>
</dbReference>
<gene>
    <name evidence="7 9" type="primary">pgl</name>
    <name evidence="9" type="ORF">H8S65_17645</name>
</gene>
<evidence type="ECO:0000256" key="7">
    <source>
        <dbReference type="RuleBase" id="RU365095"/>
    </source>
</evidence>